<sequence>MSNIGLKSDEDDINIQEYRSDMEVVQSKALEEKVLLPFEFYVTRLYIQSLTWVILPFEFYVTGAGKGHFGPSIFRWVPPGGTSHEGEGVGGVEGLSLSLSSNLQHLEAAKKFRLHIITDNQQSICYGLPDMDAKGHDGATGNLDFLRNRPQFQALRAMVQANPQILQILALVKGVVLHGRCFNTHLLTTMYTN</sequence>
<dbReference type="Proteomes" id="UP001177003">
    <property type="component" value="Chromosome 6"/>
</dbReference>
<evidence type="ECO:0000313" key="2">
    <source>
        <dbReference type="EMBL" id="CAI9289863.1"/>
    </source>
</evidence>
<reference evidence="2" key="1">
    <citation type="submission" date="2023-04" db="EMBL/GenBank/DDBJ databases">
        <authorList>
            <person name="Vijverberg K."/>
            <person name="Xiong W."/>
            <person name="Schranz E."/>
        </authorList>
    </citation>
    <scope>NUCLEOTIDE SEQUENCE</scope>
</reference>
<dbReference type="InterPro" id="IPR015360">
    <property type="entry name" value="XPC-bd"/>
</dbReference>
<dbReference type="GO" id="GO:0003684">
    <property type="term" value="F:damaged DNA binding"/>
    <property type="evidence" value="ECO:0007669"/>
    <property type="project" value="InterPro"/>
</dbReference>
<proteinExistence type="predicted"/>
<name>A0AA35ZCW2_LACSI</name>
<protein>
    <recommendedName>
        <fullName evidence="1">XPC-binding domain-containing protein</fullName>
    </recommendedName>
</protein>
<evidence type="ECO:0000313" key="3">
    <source>
        <dbReference type="Proteomes" id="UP001177003"/>
    </source>
</evidence>
<dbReference type="Gene3D" id="1.10.10.540">
    <property type="entry name" value="XPC-binding domain"/>
    <property type="match status" value="1"/>
</dbReference>
<organism evidence="2 3">
    <name type="scientific">Lactuca saligna</name>
    <name type="common">Willowleaf lettuce</name>
    <dbReference type="NCBI Taxonomy" id="75948"/>
    <lineage>
        <taxon>Eukaryota</taxon>
        <taxon>Viridiplantae</taxon>
        <taxon>Streptophyta</taxon>
        <taxon>Embryophyta</taxon>
        <taxon>Tracheophyta</taxon>
        <taxon>Spermatophyta</taxon>
        <taxon>Magnoliopsida</taxon>
        <taxon>eudicotyledons</taxon>
        <taxon>Gunneridae</taxon>
        <taxon>Pentapetalae</taxon>
        <taxon>asterids</taxon>
        <taxon>campanulids</taxon>
        <taxon>Asterales</taxon>
        <taxon>Asteraceae</taxon>
        <taxon>Cichorioideae</taxon>
        <taxon>Cichorieae</taxon>
        <taxon>Lactucinae</taxon>
        <taxon>Lactuca</taxon>
    </lineage>
</organism>
<dbReference type="AlphaFoldDB" id="A0AA35ZCW2"/>
<keyword evidence="3" id="KW-1185">Reference proteome</keyword>
<accession>A0AA35ZCW2</accession>
<dbReference type="Pfam" id="PF09280">
    <property type="entry name" value="XPC-binding"/>
    <property type="match status" value="1"/>
</dbReference>
<dbReference type="GO" id="GO:0043161">
    <property type="term" value="P:proteasome-mediated ubiquitin-dependent protein catabolic process"/>
    <property type="evidence" value="ECO:0007669"/>
    <property type="project" value="InterPro"/>
</dbReference>
<dbReference type="SUPFAM" id="SSF101238">
    <property type="entry name" value="XPC-binding domain"/>
    <property type="match status" value="1"/>
</dbReference>
<gene>
    <name evidence="2" type="ORF">LSALG_LOCUS29083</name>
</gene>
<dbReference type="InterPro" id="IPR036353">
    <property type="entry name" value="XPC-bd_sf"/>
</dbReference>
<evidence type="ECO:0000259" key="1">
    <source>
        <dbReference type="Pfam" id="PF09280"/>
    </source>
</evidence>
<dbReference type="EMBL" id="OX465082">
    <property type="protein sequence ID" value="CAI9289863.1"/>
    <property type="molecule type" value="Genomic_DNA"/>
</dbReference>
<dbReference type="GO" id="GO:0006289">
    <property type="term" value="P:nucleotide-excision repair"/>
    <property type="evidence" value="ECO:0007669"/>
    <property type="project" value="InterPro"/>
</dbReference>
<feature type="domain" description="XPC-binding" evidence="1">
    <location>
        <begin position="143"/>
        <end position="167"/>
    </location>
</feature>